<evidence type="ECO:0000256" key="7">
    <source>
        <dbReference type="ARBA" id="ARBA00023065"/>
    </source>
</evidence>
<comment type="subcellular location">
    <subcellularLocation>
        <location evidence="1">Membrane</location>
        <topology evidence="1">Multi-pass membrane protein</topology>
    </subcellularLocation>
</comment>
<proteinExistence type="inferred from homology"/>
<evidence type="ECO:0000256" key="3">
    <source>
        <dbReference type="ARBA" id="ARBA00022448"/>
    </source>
</evidence>
<evidence type="ECO:0000259" key="9">
    <source>
        <dbReference type="Pfam" id="PF00999"/>
    </source>
</evidence>
<keyword evidence="6" id="KW-1133">Transmembrane helix</keyword>
<dbReference type="InterPro" id="IPR006153">
    <property type="entry name" value="Cation/H_exchanger_TM"/>
</dbReference>
<accession>A0A2T3KC24</accession>
<evidence type="ECO:0000256" key="6">
    <source>
        <dbReference type="ARBA" id="ARBA00022989"/>
    </source>
</evidence>
<evidence type="ECO:0000256" key="2">
    <source>
        <dbReference type="ARBA" id="ARBA00005551"/>
    </source>
</evidence>
<keyword evidence="7" id="KW-0406">Ion transport</keyword>
<dbReference type="Gene3D" id="1.20.1530.20">
    <property type="match status" value="1"/>
</dbReference>
<dbReference type="Pfam" id="PF00999">
    <property type="entry name" value="Na_H_Exchanger"/>
    <property type="match status" value="1"/>
</dbReference>
<dbReference type="GeneID" id="29945458"/>
<feature type="domain" description="Cation/H+ exchanger transmembrane" evidence="9">
    <location>
        <begin position="18"/>
        <end position="372"/>
    </location>
</feature>
<dbReference type="eggNOG" id="COG0475">
    <property type="taxonomic scope" value="Bacteria"/>
</dbReference>
<evidence type="ECO:0000313" key="11">
    <source>
        <dbReference type="Proteomes" id="UP000241426"/>
    </source>
</evidence>
<evidence type="ECO:0000256" key="1">
    <source>
        <dbReference type="ARBA" id="ARBA00004141"/>
    </source>
</evidence>
<accession>A0A0B7JHC9</accession>
<dbReference type="GO" id="GO:0016020">
    <property type="term" value="C:membrane"/>
    <property type="evidence" value="ECO:0007669"/>
    <property type="project" value="UniProtKB-SubCell"/>
</dbReference>
<sequence>MLEHLTSIITELCSIIIVTAIFSSLFLYTRQPIILAYIFTGIVIGPYGLQLVTNATSISQMGHLGVILLLFILGLNLQPQRLLHLFKQSAVITIVSCLLFFICGFLFALLINLSVTDALITAAAMMFSSTVIGLKLIPTTTLHHLRMGEVMTSILLMQDIIAISVLLLLNIDADHNLTLSLSLLVIKIVVIIVSAYFAVKYIMLPLLKRFDIIQEYSFIATLAWCFFWAVLSHSVGLSYETGAFIAGISLAVSPVSQAIAVHLKPLREFFLILFFFAIGAKINLWDSDIYTALGVIFGICLIRIKAWGFKIALILAHENHIESVELRARLSQASEFSLLLVYAATAQGLLSDQGKTFIETVTITTFVISTYWIVRRYPTPISMVNNLRKD</sequence>
<dbReference type="PANTHER" id="PTHR42751:SF3">
    <property type="entry name" value="SODIUM_GLUTAMATE SYMPORTER"/>
    <property type="match status" value="1"/>
</dbReference>
<dbReference type="GO" id="GO:1902600">
    <property type="term" value="P:proton transmembrane transport"/>
    <property type="evidence" value="ECO:0007669"/>
    <property type="project" value="InterPro"/>
</dbReference>
<dbReference type="GO" id="GO:0015297">
    <property type="term" value="F:antiporter activity"/>
    <property type="evidence" value="ECO:0007669"/>
    <property type="project" value="UniProtKB-KW"/>
</dbReference>
<keyword evidence="5" id="KW-0812">Transmembrane</keyword>
<comment type="similarity">
    <text evidence="2">Belongs to the monovalent cation:proton antiporter 2 (CPA2) transporter (TC 2.A.37) family.</text>
</comment>
<protein>
    <submittedName>
        <fullName evidence="10">Cation:proton antiporter</fullName>
    </submittedName>
</protein>
<reference evidence="10 11" key="1">
    <citation type="submission" date="2018-01" db="EMBL/GenBank/DDBJ databases">
        <title>Whole genome sequencing of Histamine producing bacteria.</title>
        <authorList>
            <person name="Butler K."/>
        </authorList>
    </citation>
    <scope>NUCLEOTIDE SEQUENCE [LARGE SCALE GENOMIC DNA]</scope>
    <source>
        <strain evidence="10 11">FS-7.2</strain>
    </source>
</reference>
<keyword evidence="3" id="KW-0813">Transport</keyword>
<dbReference type="AlphaFoldDB" id="A0A0B7JHC9"/>
<keyword evidence="4" id="KW-0050">Antiport</keyword>
<dbReference type="Proteomes" id="UP000241426">
    <property type="component" value="Unassembled WGS sequence"/>
</dbReference>
<dbReference type="PANTHER" id="PTHR42751">
    <property type="entry name" value="SODIUM/HYDROGEN EXCHANGER FAMILY/TRKA DOMAIN PROTEIN"/>
    <property type="match status" value="1"/>
</dbReference>
<evidence type="ECO:0000256" key="5">
    <source>
        <dbReference type="ARBA" id="ARBA00022692"/>
    </source>
</evidence>
<dbReference type="EMBL" id="PYNF01000033">
    <property type="protein sequence ID" value="PSU92531.1"/>
    <property type="molecule type" value="Genomic_DNA"/>
</dbReference>
<comment type="caution">
    <text evidence="10">The sequence shown here is derived from an EMBL/GenBank/DDBJ whole genome shotgun (WGS) entry which is preliminary data.</text>
</comment>
<gene>
    <name evidence="10" type="ORF">C9J27_22345</name>
</gene>
<keyword evidence="8" id="KW-0472">Membrane</keyword>
<dbReference type="InterPro" id="IPR038770">
    <property type="entry name" value="Na+/solute_symporter_sf"/>
</dbReference>
<evidence type="ECO:0000256" key="8">
    <source>
        <dbReference type="ARBA" id="ARBA00023136"/>
    </source>
</evidence>
<organism evidence="10 11">
    <name type="scientific">Photobacterium kishitanii</name>
    <dbReference type="NCBI Taxonomy" id="318456"/>
    <lineage>
        <taxon>Bacteria</taxon>
        <taxon>Pseudomonadati</taxon>
        <taxon>Pseudomonadota</taxon>
        <taxon>Gammaproteobacteria</taxon>
        <taxon>Vibrionales</taxon>
        <taxon>Vibrionaceae</taxon>
        <taxon>Photobacterium</taxon>
    </lineage>
</organism>
<evidence type="ECO:0000256" key="4">
    <source>
        <dbReference type="ARBA" id="ARBA00022449"/>
    </source>
</evidence>
<dbReference type="RefSeq" id="WP_036791250.1">
    <property type="nucleotide sequence ID" value="NZ_JAUZMX010000002.1"/>
</dbReference>
<name>A0A0B7JHC9_9GAMM</name>
<evidence type="ECO:0000313" key="10">
    <source>
        <dbReference type="EMBL" id="PSU92531.1"/>
    </source>
</evidence>